<dbReference type="EMBL" id="PGOL01000656">
    <property type="protein sequence ID" value="PKI66855.1"/>
    <property type="molecule type" value="Genomic_DNA"/>
</dbReference>
<dbReference type="InterPro" id="IPR001117">
    <property type="entry name" value="Cu-oxidase_2nd"/>
</dbReference>
<evidence type="ECO:0000256" key="2">
    <source>
        <dbReference type="ARBA" id="ARBA00001935"/>
    </source>
</evidence>
<dbReference type="PANTHER" id="PTHR11709:SF261">
    <property type="entry name" value="LACCASE"/>
    <property type="match status" value="1"/>
</dbReference>
<comment type="catalytic activity">
    <reaction evidence="1">
        <text>4 hydroquinone + O2 = 4 benzosemiquinone + 2 H2O</text>
        <dbReference type="Rhea" id="RHEA:11276"/>
        <dbReference type="ChEBI" id="CHEBI:15377"/>
        <dbReference type="ChEBI" id="CHEBI:15379"/>
        <dbReference type="ChEBI" id="CHEBI:17594"/>
        <dbReference type="ChEBI" id="CHEBI:17977"/>
        <dbReference type="EC" id="1.10.3.2"/>
    </reaction>
</comment>
<comment type="cofactor">
    <cofactor evidence="2">
        <name>Cu cation</name>
        <dbReference type="ChEBI" id="CHEBI:23378"/>
    </cofactor>
</comment>
<comment type="subcellular location">
    <subcellularLocation>
        <location evidence="3">Secreted</location>
        <location evidence="3">Extracellular space</location>
        <location evidence="3">Apoplast</location>
    </subcellularLocation>
</comment>
<keyword evidence="15" id="KW-0472">Membrane</keyword>
<dbReference type="InterPro" id="IPR011707">
    <property type="entry name" value="Cu-oxidase-like_N"/>
</dbReference>
<comment type="caution">
    <text evidence="19">The sequence shown here is derived from an EMBL/GenBank/DDBJ whole genome shotgun (WGS) entry which is preliminary data.</text>
</comment>
<gene>
    <name evidence="19" type="ORF">CRG98_012721</name>
</gene>
<feature type="domain" description="Plastocyanin-like" evidence="18">
    <location>
        <begin position="48"/>
        <end position="161"/>
    </location>
</feature>
<keyword evidence="9" id="KW-0677">Repeat</keyword>
<sequence>MEVQRRYFRCNFFQLISIIFIIGRVILFLGQFPCRVGADVHYYDFVLKEINVTKLCVTETILTVNGLFPGPVIRVHKGDTVYVNVTNQGIYGVTLHWHGVKQPRNPWSDGPVFITQCPIQPGSNFTYEVLFSEEEGTLWWHAHSDWTRSTVHGAIVILPKEGTTYPFPDPDGEERSGRGGWVPLGGPSPALGPLEESESNVLSFLDHKTLVSGGSGVSPKEPPLTFKSEIWGFDELDGPQREACRVRRFDGSMRFDGPKRFEGARWATKGGLSGPEVRQVQKIRWLQGSRQARSAMGEPRRRLVESWRFNRSRRIDGSRKYDDSWRLDGPRGGGSLGPGGSTGLGGLGGSTSLRGFPTGWTTEGGSPTPRELTGPRDSTALGGSIGHGGRLVRSGGSTGSEGGPWPSRDYLIKCLRWVQEARLARWARGEKRLVGSQRFDGSKRFNGSRRFDRPRRFAGSMDHKGRVVDSRRFDGSKRFDGPRRFAGLMDSKGRVVGSQRIAGPRGSTALGDSADSMGREGRLVKSRGSWYKGDLNAEVNEDLEEGVDIPHSSGYLINGKLGDFANCSTSTTYRWSVDYGKTYLLRIVNAVNDDSLFFAIAEHNLTVIGMDAAYIKPVVTSYIMISPGNTMDVLFTANRPLGHYYMASRQFLTENAILDHNNGTAIIEYTGDYNFSSSPIFPHSLPENLDMGAALRFTGFIRSLANEDYPVSVPMNVTTRMFIVVSMGELCRNRTHCNITAGSENILGSTMNNISWANPMVDVLEAYYRQLSSPYPIAFVLNLSGYYTMDFPDLPLTMYNFTEDTTDADIVFTDQGTKVKVLNYNESVEVVFQGTALLGGAGVHPMHMHGYSFYVVGMGGGNFNNETDPLTYNLVDPPKVNTFIVPKDGWSAIRFIANNPGMISFSST</sequence>
<evidence type="ECO:0000256" key="10">
    <source>
        <dbReference type="ARBA" id="ARBA00023002"/>
    </source>
</evidence>
<dbReference type="Pfam" id="PF07732">
    <property type="entry name" value="Cu-oxidase_3"/>
    <property type="match status" value="1"/>
</dbReference>
<evidence type="ECO:0000256" key="3">
    <source>
        <dbReference type="ARBA" id="ARBA00004271"/>
    </source>
</evidence>
<evidence type="ECO:0000256" key="15">
    <source>
        <dbReference type="SAM" id="Phobius"/>
    </source>
</evidence>
<dbReference type="InterPro" id="IPR011706">
    <property type="entry name" value="Cu-oxidase_C"/>
</dbReference>
<dbReference type="EC" id="1.10.3.2" evidence="5"/>
<organism evidence="19 20">
    <name type="scientific">Punica granatum</name>
    <name type="common">Pomegranate</name>
    <dbReference type="NCBI Taxonomy" id="22663"/>
    <lineage>
        <taxon>Eukaryota</taxon>
        <taxon>Viridiplantae</taxon>
        <taxon>Streptophyta</taxon>
        <taxon>Embryophyta</taxon>
        <taxon>Tracheophyta</taxon>
        <taxon>Spermatophyta</taxon>
        <taxon>Magnoliopsida</taxon>
        <taxon>eudicotyledons</taxon>
        <taxon>Gunneridae</taxon>
        <taxon>Pentapetalae</taxon>
        <taxon>rosids</taxon>
        <taxon>malvids</taxon>
        <taxon>Myrtales</taxon>
        <taxon>Lythraceae</taxon>
        <taxon>Punica</taxon>
    </lineage>
</organism>
<feature type="domain" description="Plastocyanin-like" evidence="16">
    <location>
        <begin position="528"/>
        <end position="671"/>
    </location>
</feature>
<reference evidence="19 20" key="1">
    <citation type="submission" date="2017-11" db="EMBL/GenBank/DDBJ databases">
        <title>De-novo sequencing of pomegranate (Punica granatum L.) genome.</title>
        <authorList>
            <person name="Akparov Z."/>
            <person name="Amiraslanov A."/>
            <person name="Hajiyeva S."/>
            <person name="Abbasov M."/>
            <person name="Kaur K."/>
            <person name="Hamwieh A."/>
            <person name="Solovyev V."/>
            <person name="Salamov A."/>
            <person name="Braich B."/>
            <person name="Kosarev P."/>
            <person name="Mahmoud A."/>
            <person name="Hajiyev E."/>
            <person name="Babayeva S."/>
            <person name="Izzatullayeva V."/>
            <person name="Mammadov A."/>
            <person name="Mammadov A."/>
            <person name="Sharifova S."/>
            <person name="Ojaghi J."/>
            <person name="Eynullazada K."/>
            <person name="Bayramov B."/>
            <person name="Abdulazimova A."/>
            <person name="Shahmuradov I."/>
        </authorList>
    </citation>
    <scope>NUCLEOTIDE SEQUENCE [LARGE SCALE GENOMIC DNA]</scope>
    <source>
        <strain evidence="20">cv. AG2017</strain>
        <tissue evidence="19">Leaf</tissue>
    </source>
</reference>
<evidence type="ECO:0000259" key="18">
    <source>
        <dbReference type="Pfam" id="PF07732"/>
    </source>
</evidence>
<protein>
    <recommendedName>
        <fullName evidence="5">laccase</fullName>
        <ecNumber evidence="5">1.10.3.2</ecNumber>
    </recommendedName>
</protein>
<dbReference type="Gene3D" id="2.60.40.420">
    <property type="entry name" value="Cupredoxins - blue copper proteins"/>
    <property type="match status" value="3"/>
</dbReference>
<evidence type="ECO:0000256" key="7">
    <source>
        <dbReference type="ARBA" id="ARBA00022525"/>
    </source>
</evidence>
<evidence type="ECO:0000256" key="1">
    <source>
        <dbReference type="ARBA" id="ARBA00000349"/>
    </source>
</evidence>
<proteinExistence type="inferred from homology"/>
<evidence type="ECO:0000256" key="8">
    <source>
        <dbReference type="ARBA" id="ARBA00022723"/>
    </source>
</evidence>
<keyword evidence="11" id="KW-0186">Copper</keyword>
<dbReference type="Pfam" id="PF00394">
    <property type="entry name" value="Cu-oxidase"/>
    <property type="match status" value="1"/>
</dbReference>
<evidence type="ECO:0000256" key="11">
    <source>
        <dbReference type="ARBA" id="ARBA00023008"/>
    </source>
</evidence>
<feature type="region of interest" description="Disordered" evidence="14">
    <location>
        <begin position="496"/>
        <end position="517"/>
    </location>
</feature>
<evidence type="ECO:0000259" key="17">
    <source>
        <dbReference type="Pfam" id="PF07731"/>
    </source>
</evidence>
<feature type="region of interest" description="Disordered" evidence="14">
    <location>
        <begin position="320"/>
        <end position="403"/>
    </location>
</feature>
<keyword evidence="12" id="KW-0325">Glycoprotein</keyword>
<keyword evidence="8" id="KW-0479">Metal-binding</keyword>
<evidence type="ECO:0000256" key="4">
    <source>
        <dbReference type="ARBA" id="ARBA00010609"/>
    </source>
</evidence>
<keyword evidence="10" id="KW-0560">Oxidoreductase</keyword>
<dbReference type="STRING" id="22663.A0A2I0KEC0"/>
<evidence type="ECO:0000256" key="6">
    <source>
        <dbReference type="ARBA" id="ARBA00022523"/>
    </source>
</evidence>
<evidence type="ECO:0000256" key="14">
    <source>
        <dbReference type="SAM" id="MobiDB-lite"/>
    </source>
</evidence>
<dbReference type="InterPro" id="IPR034288">
    <property type="entry name" value="CuRO_1_LCC"/>
</dbReference>
<dbReference type="CDD" id="cd13849">
    <property type="entry name" value="CuRO_1_LCC_plant"/>
    <property type="match status" value="1"/>
</dbReference>
<dbReference type="GO" id="GO:0052716">
    <property type="term" value="F:hydroquinone:oxygen oxidoreductase activity"/>
    <property type="evidence" value="ECO:0007669"/>
    <property type="project" value="UniProtKB-EC"/>
</dbReference>
<name>A0A2I0KEC0_PUNGR</name>
<keyword evidence="13" id="KW-0439">Lignin degradation</keyword>
<keyword evidence="15" id="KW-0812">Transmembrane</keyword>
<dbReference type="InterPro" id="IPR045087">
    <property type="entry name" value="Cu-oxidase_fam"/>
</dbReference>
<evidence type="ECO:0000313" key="19">
    <source>
        <dbReference type="EMBL" id="PKI66855.1"/>
    </source>
</evidence>
<dbReference type="SUPFAM" id="SSF49503">
    <property type="entry name" value="Cupredoxins"/>
    <property type="match status" value="3"/>
</dbReference>
<feature type="transmembrane region" description="Helical" evidence="15">
    <location>
        <begin position="12"/>
        <end position="32"/>
    </location>
</feature>
<keyword evidence="15" id="KW-1133">Transmembrane helix</keyword>
<feature type="compositionally biased region" description="Gly residues" evidence="14">
    <location>
        <begin position="330"/>
        <end position="349"/>
    </location>
</feature>
<dbReference type="GO" id="GO:0046274">
    <property type="term" value="P:lignin catabolic process"/>
    <property type="evidence" value="ECO:0007669"/>
    <property type="project" value="UniProtKB-KW"/>
</dbReference>
<keyword evidence="7" id="KW-0964">Secreted</keyword>
<dbReference type="AlphaFoldDB" id="A0A2I0KEC0"/>
<evidence type="ECO:0000259" key="16">
    <source>
        <dbReference type="Pfam" id="PF00394"/>
    </source>
</evidence>
<evidence type="ECO:0000313" key="20">
    <source>
        <dbReference type="Proteomes" id="UP000233551"/>
    </source>
</evidence>
<dbReference type="CDD" id="cd13875">
    <property type="entry name" value="CuRO_2_LCC_plant"/>
    <property type="match status" value="1"/>
</dbReference>
<feature type="compositionally biased region" description="Basic and acidic residues" evidence="14">
    <location>
        <begin position="320"/>
        <end position="329"/>
    </location>
</feature>
<dbReference type="InterPro" id="IPR008972">
    <property type="entry name" value="Cupredoxin"/>
</dbReference>
<accession>A0A2I0KEC0</accession>
<dbReference type="Pfam" id="PF07731">
    <property type="entry name" value="Cu-oxidase_2"/>
    <property type="match status" value="1"/>
</dbReference>
<comment type="similarity">
    <text evidence="4">Belongs to the multicopper oxidase family.</text>
</comment>
<evidence type="ECO:0000256" key="13">
    <source>
        <dbReference type="ARBA" id="ARBA00023185"/>
    </source>
</evidence>
<feature type="domain" description="Plastocyanin-like" evidence="17">
    <location>
        <begin position="809"/>
        <end position="903"/>
    </location>
</feature>
<dbReference type="GO" id="GO:0048046">
    <property type="term" value="C:apoplast"/>
    <property type="evidence" value="ECO:0007669"/>
    <property type="project" value="UniProtKB-SubCell"/>
</dbReference>
<dbReference type="PANTHER" id="PTHR11709">
    <property type="entry name" value="MULTI-COPPER OXIDASE"/>
    <property type="match status" value="1"/>
</dbReference>
<dbReference type="InterPro" id="IPR034285">
    <property type="entry name" value="CuRO_2_LCC"/>
</dbReference>
<dbReference type="Proteomes" id="UP000233551">
    <property type="component" value="Unassembled WGS sequence"/>
</dbReference>
<evidence type="ECO:0000256" key="12">
    <source>
        <dbReference type="ARBA" id="ARBA00023180"/>
    </source>
</evidence>
<evidence type="ECO:0000256" key="9">
    <source>
        <dbReference type="ARBA" id="ARBA00022737"/>
    </source>
</evidence>
<evidence type="ECO:0000256" key="5">
    <source>
        <dbReference type="ARBA" id="ARBA00012297"/>
    </source>
</evidence>
<dbReference type="GO" id="GO:0005507">
    <property type="term" value="F:copper ion binding"/>
    <property type="evidence" value="ECO:0007669"/>
    <property type="project" value="InterPro"/>
</dbReference>
<keyword evidence="6" id="KW-0052">Apoplast</keyword>
<keyword evidence="20" id="KW-1185">Reference proteome</keyword>